<dbReference type="AlphaFoldDB" id="A0A8T0WSM1"/>
<gene>
    <name evidence="2" type="ORF">PVAP13_1NG242457</name>
</gene>
<accession>A0A8T0WSM1</accession>
<organism evidence="2 3">
    <name type="scientific">Panicum virgatum</name>
    <name type="common">Blackwell switchgrass</name>
    <dbReference type="NCBI Taxonomy" id="38727"/>
    <lineage>
        <taxon>Eukaryota</taxon>
        <taxon>Viridiplantae</taxon>
        <taxon>Streptophyta</taxon>
        <taxon>Embryophyta</taxon>
        <taxon>Tracheophyta</taxon>
        <taxon>Spermatophyta</taxon>
        <taxon>Magnoliopsida</taxon>
        <taxon>Liliopsida</taxon>
        <taxon>Poales</taxon>
        <taxon>Poaceae</taxon>
        <taxon>PACMAD clade</taxon>
        <taxon>Panicoideae</taxon>
        <taxon>Panicodae</taxon>
        <taxon>Paniceae</taxon>
        <taxon>Panicinae</taxon>
        <taxon>Panicum</taxon>
        <taxon>Panicum sect. Hiantes</taxon>
    </lineage>
</organism>
<evidence type="ECO:0000313" key="3">
    <source>
        <dbReference type="Proteomes" id="UP000823388"/>
    </source>
</evidence>
<feature type="region of interest" description="Disordered" evidence="1">
    <location>
        <begin position="1"/>
        <end position="53"/>
    </location>
</feature>
<comment type="caution">
    <text evidence="2">The sequence shown here is derived from an EMBL/GenBank/DDBJ whole genome shotgun (WGS) entry which is preliminary data.</text>
</comment>
<name>A0A8T0WSM1_PANVG</name>
<proteinExistence type="predicted"/>
<reference evidence="2" key="1">
    <citation type="submission" date="2020-05" db="EMBL/GenBank/DDBJ databases">
        <title>WGS assembly of Panicum virgatum.</title>
        <authorList>
            <person name="Lovell J.T."/>
            <person name="Jenkins J."/>
            <person name="Shu S."/>
            <person name="Juenger T.E."/>
            <person name="Schmutz J."/>
        </authorList>
    </citation>
    <scope>NUCLEOTIDE SEQUENCE</scope>
    <source>
        <strain evidence="2">AP13</strain>
    </source>
</reference>
<protein>
    <submittedName>
        <fullName evidence="2">Uncharacterized protein</fullName>
    </submittedName>
</protein>
<evidence type="ECO:0000256" key="1">
    <source>
        <dbReference type="SAM" id="MobiDB-lite"/>
    </source>
</evidence>
<dbReference type="Proteomes" id="UP000823388">
    <property type="component" value="Chromosome 1N"/>
</dbReference>
<keyword evidence="3" id="KW-1185">Reference proteome</keyword>
<feature type="region of interest" description="Disordered" evidence="1">
    <location>
        <begin position="65"/>
        <end position="107"/>
    </location>
</feature>
<sequence>MGRAEDAHNQGRRRPRWRKNEGLSSPTVPHAARAGGACPRHGWGSDLPVGGDEDARRRWARGVGRRWSGAPPLQRGREEASGVGELDGDGRRPGRRTRRWSDSGGIY</sequence>
<dbReference type="EMBL" id="CM029038">
    <property type="protein sequence ID" value="KAG2650840.1"/>
    <property type="molecule type" value="Genomic_DNA"/>
</dbReference>
<evidence type="ECO:0000313" key="2">
    <source>
        <dbReference type="EMBL" id="KAG2650840.1"/>
    </source>
</evidence>